<dbReference type="EMBL" id="SMLL01000003">
    <property type="protein sequence ID" value="TFZ01260.1"/>
    <property type="molecule type" value="Genomic_DNA"/>
</dbReference>
<dbReference type="InterPro" id="IPR036390">
    <property type="entry name" value="WH_DNA-bd_sf"/>
</dbReference>
<dbReference type="GO" id="GO:0045892">
    <property type="term" value="P:negative regulation of DNA-templated transcription"/>
    <property type="evidence" value="ECO:0007669"/>
    <property type="project" value="TreeGrafter"/>
</dbReference>
<organism evidence="6 7">
    <name type="scientific">Ramlibacter rhizophilus</name>
    <dbReference type="NCBI Taxonomy" id="1781167"/>
    <lineage>
        <taxon>Bacteria</taxon>
        <taxon>Pseudomonadati</taxon>
        <taxon>Pseudomonadota</taxon>
        <taxon>Betaproteobacteria</taxon>
        <taxon>Burkholderiales</taxon>
        <taxon>Comamonadaceae</taxon>
        <taxon>Ramlibacter</taxon>
    </lineage>
</organism>
<comment type="caution">
    <text evidence="6">The sequence shown here is derived from an EMBL/GenBank/DDBJ whole genome shotgun (WGS) entry which is preliminary data.</text>
</comment>
<dbReference type="SMART" id="SM00346">
    <property type="entry name" value="HTH_ICLR"/>
    <property type="match status" value="1"/>
</dbReference>
<dbReference type="PROSITE" id="PS51077">
    <property type="entry name" value="HTH_ICLR"/>
    <property type="match status" value="1"/>
</dbReference>
<dbReference type="AlphaFoldDB" id="A0A4Z0BS55"/>
<feature type="domain" description="HTH iclR-type" evidence="4">
    <location>
        <begin position="19"/>
        <end position="81"/>
    </location>
</feature>
<sequence length="263" mass="28441">MEQATEEKNPVQEKSAEGVRAVERALDLLAAFGPGDTELLVSDLVQRVGLSRPTLYRLLHTLEKRGFVTSSGEPQRFRLGPAVARLSHVWTSSLDLSALARPVMQAAWAHTSETVALFVPRGPMRLCLAEMPSPQPLSFRRGVGYSERLVRGASGRAILAHQSLAPGQLESWAAGTATDLGWLREQMALTRERGYAMGHNELIQGAYAVAAPFFDGQGQVAGSLGVFGPDVRLTEERVHEIGLYLRTQAHRLTEALGGAAPPA</sequence>
<dbReference type="PANTHER" id="PTHR30136">
    <property type="entry name" value="HELIX-TURN-HELIX TRANSCRIPTIONAL REGULATOR, ICLR FAMILY"/>
    <property type="match status" value="1"/>
</dbReference>
<dbReference type="InterPro" id="IPR050707">
    <property type="entry name" value="HTH_MetabolicPath_Reg"/>
</dbReference>
<feature type="domain" description="IclR-ED" evidence="5">
    <location>
        <begin position="82"/>
        <end position="258"/>
    </location>
</feature>
<dbReference type="GO" id="GO:0003700">
    <property type="term" value="F:DNA-binding transcription factor activity"/>
    <property type="evidence" value="ECO:0007669"/>
    <property type="project" value="TreeGrafter"/>
</dbReference>
<dbReference type="InterPro" id="IPR005471">
    <property type="entry name" value="Tscrpt_reg_IclR_N"/>
</dbReference>
<dbReference type="Pfam" id="PF01614">
    <property type="entry name" value="IclR_C"/>
    <property type="match status" value="1"/>
</dbReference>
<keyword evidence="7" id="KW-1185">Reference proteome</keyword>
<evidence type="ECO:0000256" key="1">
    <source>
        <dbReference type="ARBA" id="ARBA00023015"/>
    </source>
</evidence>
<evidence type="ECO:0000259" key="4">
    <source>
        <dbReference type="PROSITE" id="PS51077"/>
    </source>
</evidence>
<dbReference type="Proteomes" id="UP000297564">
    <property type="component" value="Unassembled WGS sequence"/>
</dbReference>
<dbReference type="SUPFAM" id="SSF46785">
    <property type="entry name" value="Winged helix' DNA-binding domain"/>
    <property type="match status" value="1"/>
</dbReference>
<dbReference type="Gene3D" id="1.10.10.10">
    <property type="entry name" value="Winged helix-like DNA-binding domain superfamily/Winged helix DNA-binding domain"/>
    <property type="match status" value="1"/>
</dbReference>
<dbReference type="GO" id="GO:0003677">
    <property type="term" value="F:DNA binding"/>
    <property type="evidence" value="ECO:0007669"/>
    <property type="project" value="UniProtKB-KW"/>
</dbReference>
<dbReference type="FunFam" id="1.10.10.10:FF:000056">
    <property type="entry name" value="IclR family transcriptional regulator"/>
    <property type="match status" value="1"/>
</dbReference>
<keyword evidence="2" id="KW-0238">DNA-binding</keyword>
<dbReference type="SUPFAM" id="SSF55781">
    <property type="entry name" value="GAF domain-like"/>
    <property type="match status" value="1"/>
</dbReference>
<evidence type="ECO:0000256" key="3">
    <source>
        <dbReference type="ARBA" id="ARBA00023163"/>
    </source>
</evidence>
<evidence type="ECO:0000256" key="2">
    <source>
        <dbReference type="ARBA" id="ARBA00023125"/>
    </source>
</evidence>
<proteinExistence type="predicted"/>
<keyword evidence="3" id="KW-0804">Transcription</keyword>
<dbReference type="RefSeq" id="WP_135284558.1">
    <property type="nucleotide sequence ID" value="NZ_SMLL01000003.1"/>
</dbReference>
<accession>A0A4Z0BS55</accession>
<evidence type="ECO:0000313" key="7">
    <source>
        <dbReference type="Proteomes" id="UP000297564"/>
    </source>
</evidence>
<dbReference type="PROSITE" id="PS51078">
    <property type="entry name" value="ICLR_ED"/>
    <property type="match status" value="1"/>
</dbReference>
<dbReference type="InterPro" id="IPR029016">
    <property type="entry name" value="GAF-like_dom_sf"/>
</dbReference>
<evidence type="ECO:0000313" key="6">
    <source>
        <dbReference type="EMBL" id="TFZ01260.1"/>
    </source>
</evidence>
<dbReference type="PANTHER" id="PTHR30136:SF24">
    <property type="entry name" value="HTH-TYPE TRANSCRIPTIONAL REPRESSOR ALLR"/>
    <property type="match status" value="1"/>
</dbReference>
<evidence type="ECO:0000259" key="5">
    <source>
        <dbReference type="PROSITE" id="PS51078"/>
    </source>
</evidence>
<gene>
    <name evidence="6" type="ORF">EZ242_07715</name>
</gene>
<reference evidence="6 7" key="1">
    <citation type="submission" date="2019-03" db="EMBL/GenBank/DDBJ databases">
        <title>Ramlibacter rhizophilus CCTCC AB2015357, whole genome shotgun sequence.</title>
        <authorList>
            <person name="Zhang X."/>
            <person name="Feng G."/>
            <person name="Zhu H."/>
        </authorList>
    </citation>
    <scope>NUCLEOTIDE SEQUENCE [LARGE SCALE GENOMIC DNA]</scope>
    <source>
        <strain evidence="6 7">CCTCC AB2015357</strain>
    </source>
</reference>
<dbReference type="InterPro" id="IPR036388">
    <property type="entry name" value="WH-like_DNA-bd_sf"/>
</dbReference>
<dbReference type="OrthoDB" id="8771130at2"/>
<protein>
    <submittedName>
        <fullName evidence="6">IclR family transcriptional regulator</fullName>
    </submittedName>
</protein>
<keyword evidence="1" id="KW-0805">Transcription regulation</keyword>
<dbReference type="Pfam" id="PF09339">
    <property type="entry name" value="HTH_IclR"/>
    <property type="match status" value="1"/>
</dbReference>
<dbReference type="Gene3D" id="3.30.450.40">
    <property type="match status" value="1"/>
</dbReference>
<name>A0A4Z0BS55_9BURK</name>
<dbReference type="InterPro" id="IPR014757">
    <property type="entry name" value="Tscrpt_reg_IclR_C"/>
</dbReference>